<reference evidence="1" key="1">
    <citation type="journal article" date="2015" name="Nature">
        <title>Complex archaea that bridge the gap between prokaryotes and eukaryotes.</title>
        <authorList>
            <person name="Spang A."/>
            <person name="Saw J.H."/>
            <person name="Jorgensen S.L."/>
            <person name="Zaremba-Niedzwiedzka K."/>
            <person name="Martijn J."/>
            <person name="Lind A.E."/>
            <person name="van Eijk R."/>
            <person name="Schleper C."/>
            <person name="Guy L."/>
            <person name="Ettema T.J."/>
        </authorList>
    </citation>
    <scope>NUCLEOTIDE SEQUENCE</scope>
</reference>
<protein>
    <submittedName>
        <fullName evidence="1">Uncharacterized protein</fullName>
    </submittedName>
</protein>
<organism evidence="1">
    <name type="scientific">marine sediment metagenome</name>
    <dbReference type="NCBI Taxonomy" id="412755"/>
    <lineage>
        <taxon>unclassified sequences</taxon>
        <taxon>metagenomes</taxon>
        <taxon>ecological metagenomes</taxon>
    </lineage>
</organism>
<comment type="caution">
    <text evidence="1">The sequence shown here is derived from an EMBL/GenBank/DDBJ whole genome shotgun (WGS) entry which is preliminary data.</text>
</comment>
<name>A0A0F9BYS4_9ZZZZ</name>
<sequence length="118" mass="12920">MSKRLDCGCVVDGYVLAPCAMHQKRTISSDGTRTETQDEEMSIPTEGAIARKKWVGKRVRITGGCEDHLGQVGKVKYASHIVRTVVVVVLDNPDPQCDVCSVFTEDVEVIDDLPEAKS</sequence>
<accession>A0A0F9BYS4</accession>
<dbReference type="EMBL" id="LAZR01035598">
    <property type="protein sequence ID" value="KKL27085.1"/>
    <property type="molecule type" value="Genomic_DNA"/>
</dbReference>
<gene>
    <name evidence="1" type="ORF">LCGC14_2388700</name>
</gene>
<dbReference type="AlphaFoldDB" id="A0A0F9BYS4"/>
<evidence type="ECO:0000313" key="1">
    <source>
        <dbReference type="EMBL" id="KKL27085.1"/>
    </source>
</evidence>
<proteinExistence type="predicted"/>